<evidence type="ECO:0000313" key="1">
    <source>
        <dbReference type="EMBL" id="SMF59812.1"/>
    </source>
</evidence>
<sequence>MAWRYQDFLSIKDDVRHELQGIQEEQGGDAKVHHCLELITQLEHGVELDQLRRLVYILCLLAHHVRYDCLSPEEVKSLFDLSSTLLQVHRVIPGKGKLSVVYGDIHLLKSQLYLNEGEFWLSTWEQEIANQSTYRVAPGGDTFNDYLMGMKALRFGDASVAYDYFCKAEEEKTKSFFDNSRIGRVRCLRLAARADEAKSLIQDTLSDPSIDLSVRHELEWELACIRIQEKQSLDGIRDLTKLDESHHQASYLIEMFFWASSVSSYRWLRQMAKIRTLARKKDLQIRKKGLAYKMALIIEGAYDDTVPLTMRMKKMEFIFKNARRLRNVDKELLIWLSLCRWLERQKMTKIASMALNEYMALSRRLSGGTCDDVLGIAQDLKDSLGPHSEIVPDKEESVS</sequence>
<dbReference type="RefSeq" id="WP_143478243.1">
    <property type="nucleotide sequence ID" value="NZ_FWZT01000020.1"/>
</dbReference>
<dbReference type="AlphaFoldDB" id="A0A1Y6CG56"/>
<gene>
    <name evidence="1" type="ORF">SAMN06296036_12045</name>
</gene>
<dbReference type="EMBL" id="FWZT01000020">
    <property type="protein sequence ID" value="SMF59812.1"/>
    <property type="molecule type" value="Genomic_DNA"/>
</dbReference>
<organism evidence="1 2">
    <name type="scientific">Pseudobacteriovorax antillogorgiicola</name>
    <dbReference type="NCBI Taxonomy" id="1513793"/>
    <lineage>
        <taxon>Bacteria</taxon>
        <taxon>Pseudomonadati</taxon>
        <taxon>Bdellovibrionota</taxon>
        <taxon>Oligoflexia</taxon>
        <taxon>Oligoflexales</taxon>
        <taxon>Pseudobacteriovoracaceae</taxon>
        <taxon>Pseudobacteriovorax</taxon>
    </lineage>
</organism>
<dbReference type="STRING" id="1513793.SAMN06296036_12045"/>
<proteinExistence type="predicted"/>
<protein>
    <submittedName>
        <fullName evidence="1">Uncharacterized protein</fullName>
    </submittedName>
</protein>
<keyword evidence="2" id="KW-1185">Reference proteome</keyword>
<dbReference type="Proteomes" id="UP000192907">
    <property type="component" value="Unassembled WGS sequence"/>
</dbReference>
<accession>A0A1Y6CG56</accession>
<evidence type="ECO:0000313" key="2">
    <source>
        <dbReference type="Proteomes" id="UP000192907"/>
    </source>
</evidence>
<reference evidence="2" key="1">
    <citation type="submission" date="2017-04" db="EMBL/GenBank/DDBJ databases">
        <authorList>
            <person name="Varghese N."/>
            <person name="Submissions S."/>
        </authorList>
    </citation>
    <scope>NUCLEOTIDE SEQUENCE [LARGE SCALE GENOMIC DNA]</scope>
    <source>
        <strain evidence="2">RKEM611</strain>
    </source>
</reference>
<name>A0A1Y6CG56_9BACT</name>